<dbReference type="HOGENOM" id="CLU_2743423_0_0_1"/>
<name>U5DE02_AMBTC</name>
<keyword evidence="3" id="KW-1185">Reference proteome</keyword>
<evidence type="ECO:0000313" key="3">
    <source>
        <dbReference type="Proteomes" id="UP000017836"/>
    </source>
</evidence>
<organism evidence="2 3">
    <name type="scientific">Amborella trichopoda</name>
    <dbReference type="NCBI Taxonomy" id="13333"/>
    <lineage>
        <taxon>Eukaryota</taxon>
        <taxon>Viridiplantae</taxon>
        <taxon>Streptophyta</taxon>
        <taxon>Embryophyta</taxon>
        <taxon>Tracheophyta</taxon>
        <taxon>Spermatophyta</taxon>
        <taxon>Magnoliopsida</taxon>
        <taxon>Amborellales</taxon>
        <taxon>Amborellaceae</taxon>
        <taxon>Amborella</taxon>
    </lineage>
</organism>
<proteinExistence type="predicted"/>
<evidence type="ECO:0000313" key="2">
    <source>
        <dbReference type="EMBL" id="ERN18633.1"/>
    </source>
</evidence>
<protein>
    <submittedName>
        <fullName evidence="2">Uncharacterized protein</fullName>
    </submittedName>
</protein>
<dbReference type="AlphaFoldDB" id="U5DE02"/>
<dbReference type="Proteomes" id="UP000017836">
    <property type="component" value="Unassembled WGS sequence"/>
</dbReference>
<dbReference type="Gramene" id="ERN18633">
    <property type="protein sequence ID" value="ERN18633"/>
    <property type="gene ID" value="AMTR_s00065p00170050"/>
</dbReference>
<gene>
    <name evidence="2" type="ORF">AMTR_s00065p00170050</name>
</gene>
<accession>U5DE02</accession>
<reference evidence="3" key="1">
    <citation type="journal article" date="2013" name="Science">
        <title>The Amborella genome and the evolution of flowering plants.</title>
        <authorList>
            <consortium name="Amborella Genome Project"/>
        </authorList>
    </citation>
    <scope>NUCLEOTIDE SEQUENCE [LARGE SCALE GENOMIC DNA]</scope>
</reference>
<sequence>MAPISKVGLAMDRATSPGHRNIGPGPQNVASGPSMAQAMTRQGPGQSGPRDMGTDWAGTSLGQDVIVRKSH</sequence>
<dbReference type="EMBL" id="KI392088">
    <property type="protein sequence ID" value="ERN18633.1"/>
    <property type="molecule type" value="Genomic_DNA"/>
</dbReference>
<evidence type="ECO:0000256" key="1">
    <source>
        <dbReference type="SAM" id="MobiDB-lite"/>
    </source>
</evidence>
<feature type="region of interest" description="Disordered" evidence="1">
    <location>
        <begin position="1"/>
        <end position="71"/>
    </location>
</feature>